<evidence type="ECO:0000313" key="1">
    <source>
        <dbReference type="EMBL" id="KAG0436784.1"/>
    </source>
</evidence>
<proteinExistence type="predicted"/>
<comment type="caution">
    <text evidence="1">The sequence shown here is derived from an EMBL/GenBank/DDBJ whole genome shotgun (WGS) entry which is preliminary data.</text>
</comment>
<organism evidence="1 2">
    <name type="scientific">Ixodes persulcatus</name>
    <name type="common">Taiga tick</name>
    <dbReference type="NCBI Taxonomy" id="34615"/>
    <lineage>
        <taxon>Eukaryota</taxon>
        <taxon>Metazoa</taxon>
        <taxon>Ecdysozoa</taxon>
        <taxon>Arthropoda</taxon>
        <taxon>Chelicerata</taxon>
        <taxon>Arachnida</taxon>
        <taxon>Acari</taxon>
        <taxon>Parasitiformes</taxon>
        <taxon>Ixodida</taxon>
        <taxon>Ixodoidea</taxon>
        <taxon>Ixodidae</taxon>
        <taxon>Ixodinae</taxon>
        <taxon>Ixodes</taxon>
    </lineage>
</organism>
<reference evidence="1 2" key="1">
    <citation type="journal article" date="2020" name="Cell">
        <title>Large-Scale Comparative Analyses of Tick Genomes Elucidate Their Genetic Diversity and Vector Capacities.</title>
        <authorList>
            <consortium name="Tick Genome and Microbiome Consortium (TIGMIC)"/>
            <person name="Jia N."/>
            <person name="Wang J."/>
            <person name="Shi W."/>
            <person name="Du L."/>
            <person name="Sun Y."/>
            <person name="Zhan W."/>
            <person name="Jiang J.F."/>
            <person name="Wang Q."/>
            <person name="Zhang B."/>
            <person name="Ji P."/>
            <person name="Bell-Sakyi L."/>
            <person name="Cui X.M."/>
            <person name="Yuan T.T."/>
            <person name="Jiang B.G."/>
            <person name="Yang W.F."/>
            <person name="Lam T.T."/>
            <person name="Chang Q.C."/>
            <person name="Ding S.J."/>
            <person name="Wang X.J."/>
            <person name="Zhu J.G."/>
            <person name="Ruan X.D."/>
            <person name="Zhao L."/>
            <person name="Wei J.T."/>
            <person name="Ye R.Z."/>
            <person name="Que T.C."/>
            <person name="Du C.H."/>
            <person name="Zhou Y.H."/>
            <person name="Cheng J.X."/>
            <person name="Dai P.F."/>
            <person name="Guo W.B."/>
            <person name="Han X.H."/>
            <person name="Huang E.J."/>
            <person name="Li L.F."/>
            <person name="Wei W."/>
            <person name="Gao Y.C."/>
            <person name="Liu J.Z."/>
            <person name="Shao H.Z."/>
            <person name="Wang X."/>
            <person name="Wang C.C."/>
            <person name="Yang T.C."/>
            <person name="Huo Q.B."/>
            <person name="Li W."/>
            <person name="Chen H.Y."/>
            <person name="Chen S.E."/>
            <person name="Zhou L.G."/>
            <person name="Ni X.B."/>
            <person name="Tian J.H."/>
            <person name="Sheng Y."/>
            <person name="Liu T."/>
            <person name="Pan Y.S."/>
            <person name="Xia L.Y."/>
            <person name="Li J."/>
            <person name="Zhao F."/>
            <person name="Cao W.C."/>
        </authorList>
    </citation>
    <scope>NUCLEOTIDE SEQUENCE [LARGE SCALE GENOMIC DNA]</scope>
    <source>
        <strain evidence="1">Iper-2018</strain>
    </source>
</reference>
<name>A0AC60QQ27_IXOPE</name>
<protein>
    <submittedName>
        <fullName evidence="1">Uncharacterized protein</fullName>
    </submittedName>
</protein>
<dbReference type="EMBL" id="JABSTQ010006730">
    <property type="protein sequence ID" value="KAG0436784.1"/>
    <property type="molecule type" value="Genomic_DNA"/>
</dbReference>
<feature type="non-terminal residue" evidence="1">
    <location>
        <position position="289"/>
    </location>
</feature>
<accession>A0AC60QQ27</accession>
<keyword evidence="2" id="KW-1185">Reference proteome</keyword>
<sequence length="289" mass="32286">SYDHARKRLPEAEELSDLHSEIEQPKRRRKRARRYSTDSNSDDSYQFAVSLPLPSPPASASPLHPKQHPDHNTELLNRSTPGGTQDRSHNQATKTRLDQFRRHKTARSESALQCRDPQASDSAMPSCSTAGSDFRAGTPRYSAATGLVPLQNEPQATRSDHVTPNFLKEILRLLHIIQFKLNEHALKLELLTTLVSNSNDENILVSGESFGPFNELTTFLDFDASVASSEEKKKRLMVSWGKYGGSSGPDLTKRILVGLLSDDVAVQYSFKGGKGKRKFNELACWEIIK</sequence>
<feature type="non-terminal residue" evidence="1">
    <location>
        <position position="1"/>
    </location>
</feature>
<gene>
    <name evidence="1" type="ORF">HPB47_017758</name>
</gene>
<evidence type="ECO:0000313" key="2">
    <source>
        <dbReference type="Proteomes" id="UP000805193"/>
    </source>
</evidence>
<dbReference type="Proteomes" id="UP000805193">
    <property type="component" value="Unassembled WGS sequence"/>
</dbReference>